<dbReference type="InterPro" id="IPR001544">
    <property type="entry name" value="Aminotrans_IV"/>
</dbReference>
<dbReference type="EMBL" id="JADIMD010000100">
    <property type="protein sequence ID" value="MBO8474920.1"/>
    <property type="molecule type" value="Genomic_DNA"/>
</dbReference>
<dbReference type="GO" id="GO:0009081">
    <property type="term" value="P:branched-chain amino acid metabolic process"/>
    <property type="evidence" value="ECO:0007669"/>
    <property type="project" value="InterPro"/>
</dbReference>
<dbReference type="Pfam" id="PF01063">
    <property type="entry name" value="Aminotran_4"/>
    <property type="match status" value="1"/>
</dbReference>
<comment type="catalytic activity">
    <reaction evidence="13">
        <text>L-leucine + 2-oxoglutarate = 4-methyl-2-oxopentanoate + L-glutamate</text>
        <dbReference type="Rhea" id="RHEA:18321"/>
        <dbReference type="ChEBI" id="CHEBI:16810"/>
        <dbReference type="ChEBI" id="CHEBI:17865"/>
        <dbReference type="ChEBI" id="CHEBI:29985"/>
        <dbReference type="ChEBI" id="CHEBI:57427"/>
        <dbReference type="EC" id="2.6.1.42"/>
    </reaction>
</comment>
<keyword evidence="8 15" id="KW-0032">Aminotransferase</keyword>
<evidence type="ECO:0000313" key="16">
    <source>
        <dbReference type="Proteomes" id="UP000823757"/>
    </source>
</evidence>
<dbReference type="EC" id="2.6.1.42" evidence="7"/>
<keyword evidence="10" id="KW-0663">Pyridoxal phosphate</keyword>
<accession>A0A9D9NIT3</accession>
<comment type="catalytic activity">
    <reaction evidence="11">
        <text>L-valine + 2-oxoglutarate = 3-methyl-2-oxobutanoate + L-glutamate</text>
        <dbReference type="Rhea" id="RHEA:24813"/>
        <dbReference type="ChEBI" id="CHEBI:11851"/>
        <dbReference type="ChEBI" id="CHEBI:16810"/>
        <dbReference type="ChEBI" id="CHEBI:29985"/>
        <dbReference type="ChEBI" id="CHEBI:57762"/>
        <dbReference type="EC" id="2.6.1.42"/>
    </reaction>
</comment>
<evidence type="ECO:0000256" key="10">
    <source>
        <dbReference type="ARBA" id="ARBA00022898"/>
    </source>
</evidence>
<dbReference type="SUPFAM" id="SSF56752">
    <property type="entry name" value="D-aminoacid aminotransferase-like PLP-dependent enzymes"/>
    <property type="match status" value="1"/>
</dbReference>
<comment type="pathway">
    <text evidence="5">Amino-acid biosynthesis; L-leucine biosynthesis; L-leucine from 3-methyl-2-oxobutanoate: step 4/4.</text>
</comment>
<evidence type="ECO:0000256" key="13">
    <source>
        <dbReference type="ARBA" id="ARBA00049229"/>
    </source>
</evidence>
<dbReference type="InterPro" id="IPR033939">
    <property type="entry name" value="BCAT_family"/>
</dbReference>
<dbReference type="InterPro" id="IPR005786">
    <property type="entry name" value="B_amino_transII"/>
</dbReference>
<keyword evidence="9 15" id="KW-0808">Transferase</keyword>
<protein>
    <recommendedName>
        <fullName evidence="7">branched-chain-amino-acid transaminase</fullName>
        <ecNumber evidence="7">2.6.1.42</ecNumber>
    </recommendedName>
</protein>
<dbReference type="PANTHER" id="PTHR42825">
    <property type="entry name" value="AMINO ACID AMINOTRANSFERASE"/>
    <property type="match status" value="1"/>
</dbReference>
<evidence type="ECO:0000256" key="4">
    <source>
        <dbReference type="ARBA" id="ARBA00004931"/>
    </source>
</evidence>
<feature type="modified residue" description="N6-(pyridoxal phosphate)lysine" evidence="14">
    <location>
        <position position="183"/>
    </location>
</feature>
<dbReference type="PANTHER" id="PTHR42825:SF2">
    <property type="entry name" value="BRANCHED-CHAIN-AMINO-ACID AMINOTRANSFERASE 3, CHLOROPLASTIC-RELATED"/>
    <property type="match status" value="1"/>
</dbReference>
<dbReference type="NCBIfam" id="NF009897">
    <property type="entry name" value="PRK13357.1"/>
    <property type="match status" value="1"/>
</dbReference>
<evidence type="ECO:0000256" key="11">
    <source>
        <dbReference type="ARBA" id="ARBA00048212"/>
    </source>
</evidence>
<proteinExistence type="inferred from homology"/>
<dbReference type="Proteomes" id="UP000823757">
    <property type="component" value="Unassembled WGS sequence"/>
</dbReference>
<evidence type="ECO:0000256" key="8">
    <source>
        <dbReference type="ARBA" id="ARBA00022576"/>
    </source>
</evidence>
<comment type="cofactor">
    <cofactor evidence="1">
        <name>pyridoxal 5'-phosphate</name>
        <dbReference type="ChEBI" id="CHEBI:597326"/>
    </cofactor>
</comment>
<evidence type="ECO:0000256" key="6">
    <source>
        <dbReference type="ARBA" id="ARBA00009320"/>
    </source>
</evidence>
<dbReference type="AlphaFoldDB" id="A0A9D9NIT3"/>
<gene>
    <name evidence="15" type="ORF">IAB91_06495</name>
</gene>
<sequence length="346" mass="38485">MENINWDNLGFAYRKTATILKCSYSNGAWGEIESLTDDNITISSFAGCLHYSIECFEGLKAFRGKDGKIRIFRPEENARRLQASAASLFIPAPSEELFISMCKRLVKENIDYLPPYGHNASLYIRPTLVGSNPQLGVKSSSEVTLYMLCSPVGAYVGGTLQPCNAVIARNHDRAATYGTGRFKVGGNYAASLYALNIAHQQGYAAVLHLDPAQHKYIDEFNSSNFFGIHGNTYVTPLSDSILPSITNKSLVTVAEHLGMTVERRPVLVEEMEMFEEVGECGTAVVITPVSYIDDKCKLEDEKISKRYTFYSETECGPKSLKLYKMITGIQYGEIEDPFGWCTFVEE</sequence>
<evidence type="ECO:0000313" key="15">
    <source>
        <dbReference type="EMBL" id="MBO8474920.1"/>
    </source>
</evidence>
<evidence type="ECO:0000256" key="1">
    <source>
        <dbReference type="ARBA" id="ARBA00001933"/>
    </source>
</evidence>
<dbReference type="InterPro" id="IPR043132">
    <property type="entry name" value="BCAT-like_C"/>
</dbReference>
<evidence type="ECO:0000256" key="2">
    <source>
        <dbReference type="ARBA" id="ARBA00003109"/>
    </source>
</evidence>
<evidence type="ECO:0000256" key="9">
    <source>
        <dbReference type="ARBA" id="ARBA00022679"/>
    </source>
</evidence>
<reference evidence="15" key="1">
    <citation type="submission" date="2020-10" db="EMBL/GenBank/DDBJ databases">
        <authorList>
            <person name="Gilroy R."/>
        </authorList>
    </citation>
    <scope>NUCLEOTIDE SEQUENCE</scope>
    <source>
        <strain evidence="15">B1-13419</strain>
    </source>
</reference>
<comment type="pathway">
    <text evidence="4">Amino-acid biosynthesis; L-valine biosynthesis; L-valine from pyruvate: step 4/4.</text>
</comment>
<dbReference type="NCBIfam" id="TIGR01123">
    <property type="entry name" value="ilvE_II"/>
    <property type="match status" value="1"/>
</dbReference>
<comment type="similarity">
    <text evidence="6">Belongs to the class-IV pyridoxal-phosphate-dependent aminotransferase family.</text>
</comment>
<dbReference type="Gene3D" id="3.20.10.10">
    <property type="entry name" value="D-amino Acid Aminotransferase, subunit A, domain 2"/>
    <property type="match status" value="1"/>
</dbReference>
<evidence type="ECO:0000256" key="5">
    <source>
        <dbReference type="ARBA" id="ARBA00005072"/>
    </source>
</evidence>
<dbReference type="InterPro" id="IPR043131">
    <property type="entry name" value="BCAT-like_N"/>
</dbReference>
<comment type="catalytic activity">
    <reaction evidence="12">
        <text>L-isoleucine + 2-oxoglutarate = (S)-3-methyl-2-oxopentanoate + L-glutamate</text>
        <dbReference type="Rhea" id="RHEA:24801"/>
        <dbReference type="ChEBI" id="CHEBI:16810"/>
        <dbReference type="ChEBI" id="CHEBI:29985"/>
        <dbReference type="ChEBI" id="CHEBI:35146"/>
        <dbReference type="ChEBI" id="CHEBI:58045"/>
        <dbReference type="EC" id="2.6.1.42"/>
    </reaction>
</comment>
<evidence type="ECO:0000256" key="7">
    <source>
        <dbReference type="ARBA" id="ARBA00013053"/>
    </source>
</evidence>
<evidence type="ECO:0000256" key="12">
    <source>
        <dbReference type="ARBA" id="ARBA00048798"/>
    </source>
</evidence>
<name>A0A9D9NIT3_9BACT</name>
<dbReference type="Gene3D" id="3.30.470.10">
    <property type="match status" value="1"/>
</dbReference>
<comment type="function">
    <text evidence="2">Acts on leucine, isoleucine and valine.</text>
</comment>
<evidence type="ECO:0000256" key="3">
    <source>
        <dbReference type="ARBA" id="ARBA00004824"/>
    </source>
</evidence>
<organism evidence="15 16">
    <name type="scientific">Candidatus Cryptobacteroides faecigallinarum</name>
    <dbReference type="NCBI Taxonomy" id="2840763"/>
    <lineage>
        <taxon>Bacteria</taxon>
        <taxon>Pseudomonadati</taxon>
        <taxon>Bacteroidota</taxon>
        <taxon>Bacteroidia</taxon>
        <taxon>Bacteroidales</taxon>
        <taxon>Candidatus Cryptobacteroides</taxon>
    </lineage>
</organism>
<dbReference type="CDD" id="cd01557">
    <property type="entry name" value="BCAT_beta_family"/>
    <property type="match status" value="1"/>
</dbReference>
<dbReference type="PIRSF" id="PIRSF006468">
    <property type="entry name" value="BCAT1"/>
    <property type="match status" value="1"/>
</dbReference>
<dbReference type="InterPro" id="IPR036038">
    <property type="entry name" value="Aminotransferase-like"/>
</dbReference>
<evidence type="ECO:0000256" key="14">
    <source>
        <dbReference type="PIRSR" id="PIRSR006468-1"/>
    </source>
</evidence>
<reference evidence="15" key="2">
    <citation type="journal article" date="2021" name="PeerJ">
        <title>Extensive microbial diversity within the chicken gut microbiome revealed by metagenomics and culture.</title>
        <authorList>
            <person name="Gilroy R."/>
            <person name="Ravi A."/>
            <person name="Getino M."/>
            <person name="Pursley I."/>
            <person name="Horton D.L."/>
            <person name="Alikhan N.F."/>
            <person name="Baker D."/>
            <person name="Gharbi K."/>
            <person name="Hall N."/>
            <person name="Watson M."/>
            <person name="Adriaenssens E.M."/>
            <person name="Foster-Nyarko E."/>
            <person name="Jarju S."/>
            <person name="Secka A."/>
            <person name="Antonio M."/>
            <person name="Oren A."/>
            <person name="Chaudhuri R.R."/>
            <person name="La Ragione R."/>
            <person name="Hildebrand F."/>
            <person name="Pallen M.J."/>
        </authorList>
    </citation>
    <scope>NUCLEOTIDE SEQUENCE</scope>
    <source>
        <strain evidence="15">B1-13419</strain>
    </source>
</reference>
<comment type="pathway">
    <text evidence="3">Amino-acid biosynthesis; L-isoleucine biosynthesis; L-isoleucine from 2-oxobutanoate: step 4/4.</text>
</comment>
<dbReference type="GO" id="GO:0004084">
    <property type="term" value="F:branched-chain-amino-acid transaminase activity"/>
    <property type="evidence" value="ECO:0007669"/>
    <property type="project" value="UniProtKB-EC"/>
</dbReference>
<comment type="caution">
    <text evidence="15">The sequence shown here is derived from an EMBL/GenBank/DDBJ whole genome shotgun (WGS) entry which is preliminary data.</text>
</comment>